<dbReference type="GO" id="GO:0016757">
    <property type="term" value="F:glycosyltransferase activity"/>
    <property type="evidence" value="ECO:0007669"/>
    <property type="project" value="UniProtKB-KW"/>
</dbReference>
<sequence length="382" mass="43521">MAENDLATIYRQRVQSFKPLDNPTFRTSDVSIVLATVHPDVQFVRCLDGWLSNQPKEMIIVTVPRDVPAIKSFVAKVDRDQDKIRILMVNEADHRAQQICGIKAATGSVIVMVDDDTFVGPEVLRWRMAPLEDPSVAGVTGIHHPDIPPSRKSATGTNFWEAFSVRGLYNFNTTAMTRFGADGAVWCLIGCSQVLRAQVVQDTKFLAAFARQIWNGTTIKTGGDTWMTRLLMKKGHKLAFQSAPESIAYTTPKTDSGVIWQMARWLRSTHINASSALLDDPGIFELVCQYPYMARKMVERLFRPVIALAHFAAWAHAYQTSPLVWFIITLWYMHSYVRTYQEFSGRFPWLSRHVWALFLYDTVGWLPMEMYVWATMAEESWV</sequence>
<keyword evidence="10" id="KW-1185">Reference proteome</keyword>
<keyword evidence="2" id="KW-0328">Glycosyltransferase</keyword>
<dbReference type="PANTHER" id="PTHR47844:SF1">
    <property type="entry name" value="EXOSTOSIN-LIKE 2"/>
    <property type="match status" value="1"/>
</dbReference>
<keyword evidence="6 8" id="KW-0472">Membrane</keyword>
<evidence type="ECO:0000256" key="8">
    <source>
        <dbReference type="SAM" id="Phobius"/>
    </source>
</evidence>
<accession>A0A9P8V347</accession>
<dbReference type="EMBL" id="JAGSXJ010000036">
    <property type="protein sequence ID" value="KAH6666528.1"/>
    <property type="molecule type" value="Genomic_DNA"/>
</dbReference>
<evidence type="ECO:0000256" key="2">
    <source>
        <dbReference type="ARBA" id="ARBA00022676"/>
    </source>
</evidence>
<feature type="transmembrane region" description="Helical" evidence="8">
    <location>
        <begin position="353"/>
        <end position="374"/>
    </location>
</feature>
<evidence type="ECO:0000256" key="6">
    <source>
        <dbReference type="ARBA" id="ARBA00023136"/>
    </source>
</evidence>
<keyword evidence="5 8" id="KW-1133">Transmembrane helix</keyword>
<keyword evidence="7" id="KW-0325">Glycoprotein</keyword>
<feature type="transmembrane region" description="Helical" evidence="8">
    <location>
        <begin position="305"/>
        <end position="333"/>
    </location>
</feature>
<proteinExistence type="predicted"/>
<dbReference type="Pfam" id="PF13641">
    <property type="entry name" value="Glyco_tranf_2_3"/>
    <property type="match status" value="1"/>
</dbReference>
<evidence type="ECO:0000256" key="3">
    <source>
        <dbReference type="ARBA" id="ARBA00022679"/>
    </source>
</evidence>
<dbReference type="AlphaFoldDB" id="A0A9P8V347"/>
<dbReference type="InterPro" id="IPR029044">
    <property type="entry name" value="Nucleotide-diphossugar_trans"/>
</dbReference>
<evidence type="ECO:0000256" key="1">
    <source>
        <dbReference type="ARBA" id="ARBA00004370"/>
    </source>
</evidence>
<dbReference type="Proteomes" id="UP000770015">
    <property type="component" value="Unassembled WGS sequence"/>
</dbReference>
<dbReference type="GO" id="GO:0016020">
    <property type="term" value="C:membrane"/>
    <property type="evidence" value="ECO:0007669"/>
    <property type="project" value="UniProtKB-SubCell"/>
</dbReference>
<protein>
    <submittedName>
        <fullName evidence="9">Polysaccharide synthase</fullName>
    </submittedName>
</protein>
<dbReference type="OrthoDB" id="2849215at2759"/>
<evidence type="ECO:0000256" key="4">
    <source>
        <dbReference type="ARBA" id="ARBA00022692"/>
    </source>
</evidence>
<dbReference type="InterPro" id="IPR052427">
    <property type="entry name" value="Glycosyltrans_GT2/GT47"/>
</dbReference>
<evidence type="ECO:0000313" key="10">
    <source>
        <dbReference type="Proteomes" id="UP000770015"/>
    </source>
</evidence>
<organism evidence="9 10">
    <name type="scientific">Plectosphaerella plurivora</name>
    <dbReference type="NCBI Taxonomy" id="936078"/>
    <lineage>
        <taxon>Eukaryota</taxon>
        <taxon>Fungi</taxon>
        <taxon>Dikarya</taxon>
        <taxon>Ascomycota</taxon>
        <taxon>Pezizomycotina</taxon>
        <taxon>Sordariomycetes</taxon>
        <taxon>Hypocreomycetidae</taxon>
        <taxon>Glomerellales</taxon>
        <taxon>Plectosphaerellaceae</taxon>
        <taxon>Plectosphaerella</taxon>
    </lineage>
</organism>
<gene>
    <name evidence="9" type="ORF">F5X68DRAFT_117968</name>
</gene>
<evidence type="ECO:0000313" key="9">
    <source>
        <dbReference type="EMBL" id="KAH6666528.1"/>
    </source>
</evidence>
<comment type="caution">
    <text evidence="9">The sequence shown here is derived from an EMBL/GenBank/DDBJ whole genome shotgun (WGS) entry which is preliminary data.</text>
</comment>
<feature type="non-terminal residue" evidence="9">
    <location>
        <position position="1"/>
    </location>
</feature>
<dbReference type="Gene3D" id="3.90.550.10">
    <property type="entry name" value="Spore Coat Polysaccharide Biosynthesis Protein SpsA, Chain A"/>
    <property type="match status" value="1"/>
</dbReference>
<evidence type="ECO:0000256" key="5">
    <source>
        <dbReference type="ARBA" id="ARBA00022989"/>
    </source>
</evidence>
<reference evidence="9" key="1">
    <citation type="journal article" date="2021" name="Nat. Commun.">
        <title>Genetic determinants of endophytism in the Arabidopsis root mycobiome.</title>
        <authorList>
            <person name="Mesny F."/>
            <person name="Miyauchi S."/>
            <person name="Thiergart T."/>
            <person name="Pickel B."/>
            <person name="Atanasova L."/>
            <person name="Karlsson M."/>
            <person name="Huettel B."/>
            <person name="Barry K.W."/>
            <person name="Haridas S."/>
            <person name="Chen C."/>
            <person name="Bauer D."/>
            <person name="Andreopoulos W."/>
            <person name="Pangilinan J."/>
            <person name="LaButti K."/>
            <person name="Riley R."/>
            <person name="Lipzen A."/>
            <person name="Clum A."/>
            <person name="Drula E."/>
            <person name="Henrissat B."/>
            <person name="Kohler A."/>
            <person name="Grigoriev I.V."/>
            <person name="Martin F.M."/>
            <person name="Hacquard S."/>
        </authorList>
    </citation>
    <scope>NUCLEOTIDE SEQUENCE</scope>
    <source>
        <strain evidence="9">MPI-SDFR-AT-0117</strain>
    </source>
</reference>
<evidence type="ECO:0000256" key="7">
    <source>
        <dbReference type="ARBA" id="ARBA00023180"/>
    </source>
</evidence>
<dbReference type="SUPFAM" id="SSF53448">
    <property type="entry name" value="Nucleotide-diphospho-sugar transferases"/>
    <property type="match status" value="1"/>
</dbReference>
<name>A0A9P8V347_9PEZI</name>
<comment type="subcellular location">
    <subcellularLocation>
        <location evidence="1">Membrane</location>
    </subcellularLocation>
</comment>
<dbReference type="PANTHER" id="PTHR47844">
    <property type="entry name" value="SYNTHASE CPS1, PUTATIVE (AFU_ORTHOLOGUE AFUA_7G02500)-RELATED"/>
    <property type="match status" value="1"/>
</dbReference>
<keyword evidence="4 8" id="KW-0812">Transmembrane</keyword>
<keyword evidence="3" id="KW-0808">Transferase</keyword>